<dbReference type="GO" id="GO:0005634">
    <property type="term" value="C:nucleus"/>
    <property type="evidence" value="ECO:0007669"/>
    <property type="project" value="TreeGrafter"/>
</dbReference>
<organism evidence="6 7">
    <name type="scientific">Phaeoacremonium minimum (strain UCR-PA7)</name>
    <name type="common">Esca disease fungus</name>
    <name type="synonym">Togninia minima</name>
    <dbReference type="NCBI Taxonomy" id="1286976"/>
    <lineage>
        <taxon>Eukaryota</taxon>
        <taxon>Fungi</taxon>
        <taxon>Dikarya</taxon>
        <taxon>Ascomycota</taxon>
        <taxon>Pezizomycotina</taxon>
        <taxon>Sordariomycetes</taxon>
        <taxon>Sordariomycetidae</taxon>
        <taxon>Togniniales</taxon>
        <taxon>Togniniaceae</taxon>
        <taxon>Phaeoacremonium</taxon>
    </lineage>
</organism>
<dbReference type="InterPro" id="IPR050374">
    <property type="entry name" value="RRT5_SRSF_SR"/>
</dbReference>
<proteinExistence type="predicted"/>
<dbReference type="eggNOG" id="KOG0106">
    <property type="taxonomic scope" value="Eukaryota"/>
</dbReference>
<evidence type="ECO:0000256" key="1">
    <source>
        <dbReference type="ARBA" id="ARBA00022884"/>
    </source>
</evidence>
<dbReference type="Gene3D" id="3.30.70.330">
    <property type="match status" value="2"/>
</dbReference>
<dbReference type="InterPro" id="IPR035979">
    <property type="entry name" value="RBD_domain_sf"/>
</dbReference>
<dbReference type="HOGENOM" id="CLU_068519_0_0_1"/>
<dbReference type="InterPro" id="IPR000504">
    <property type="entry name" value="RRM_dom"/>
</dbReference>
<sequence>MTEVSSTRLYLGNLPRNATKADVETHFQTHGTGEITEIKLMNGFGFIEYKDAMDARDVVPGKQASWGEARSLGWLPYLTLILILQLTMSPLTAFHGSQFMGERLTVQFARGSRHREGGFGNHERTAPRPRRTQHRMQISGLPSDTSWQDLKDFARQSGLDVVYSETGRNSNGEGFVEFETAADLKKAVDTLDGRDFKEQRVTCVANVGHSHHVSSNMQLTSSRLSLILHRERPEDDLGRQVAADRTRLAAVTNMTDGALRLAAIALVATVIGMATVIEALVVTTTKIALQAIALRHAVALWMTILLLAAATKTPTAVTTRPLTRIRTVGRMTGLRRGTTRRVSLGIHERVPTLRASSIVAIGNSSPLPEPARFLT</sequence>
<dbReference type="EMBL" id="KB933129">
    <property type="protein sequence ID" value="EON99799.1"/>
    <property type="molecule type" value="Genomic_DNA"/>
</dbReference>
<dbReference type="RefSeq" id="XP_007915436.1">
    <property type="nucleotide sequence ID" value="XM_007917245.1"/>
</dbReference>
<dbReference type="KEGG" id="tmn:UCRPA7_4694"/>
<feature type="transmembrane region" description="Helical" evidence="4">
    <location>
        <begin position="261"/>
        <end position="281"/>
    </location>
</feature>
<evidence type="ECO:0000256" key="4">
    <source>
        <dbReference type="SAM" id="Phobius"/>
    </source>
</evidence>
<keyword evidence="7" id="KW-1185">Reference proteome</keyword>
<dbReference type="SMART" id="SM00360">
    <property type="entry name" value="RRM"/>
    <property type="match status" value="2"/>
</dbReference>
<dbReference type="CDD" id="cd12339">
    <property type="entry name" value="RRM2_SRSF1_4_like"/>
    <property type="match status" value="1"/>
</dbReference>
<dbReference type="PANTHER" id="PTHR23003:SF51">
    <property type="entry name" value="SERINE-ARGININE PROTEIN 55"/>
    <property type="match status" value="1"/>
</dbReference>
<keyword evidence="4" id="KW-0472">Membrane</keyword>
<gene>
    <name evidence="6" type="ORF">UCRPA7_4694</name>
</gene>
<feature type="domain" description="RRM" evidence="5">
    <location>
        <begin position="7"/>
        <end position="111"/>
    </location>
</feature>
<dbReference type="GeneID" id="19325170"/>
<dbReference type="PANTHER" id="PTHR23003">
    <property type="entry name" value="RNA RECOGNITION MOTIF RRM DOMAIN CONTAINING PROTEIN"/>
    <property type="match status" value="1"/>
</dbReference>
<keyword evidence="4" id="KW-1133">Transmembrane helix</keyword>
<evidence type="ECO:0000256" key="3">
    <source>
        <dbReference type="SAM" id="MobiDB-lite"/>
    </source>
</evidence>
<dbReference type="GO" id="GO:0005737">
    <property type="term" value="C:cytoplasm"/>
    <property type="evidence" value="ECO:0007669"/>
    <property type="project" value="TreeGrafter"/>
</dbReference>
<evidence type="ECO:0000313" key="6">
    <source>
        <dbReference type="EMBL" id="EON99799.1"/>
    </source>
</evidence>
<evidence type="ECO:0000256" key="2">
    <source>
        <dbReference type="PROSITE-ProRule" id="PRU00176"/>
    </source>
</evidence>
<feature type="transmembrane region" description="Helical" evidence="4">
    <location>
        <begin position="287"/>
        <end position="310"/>
    </location>
</feature>
<feature type="region of interest" description="Disordered" evidence="3">
    <location>
        <begin position="112"/>
        <end position="133"/>
    </location>
</feature>
<evidence type="ECO:0000259" key="5">
    <source>
        <dbReference type="PROSITE" id="PS50102"/>
    </source>
</evidence>
<dbReference type="GO" id="GO:0003729">
    <property type="term" value="F:mRNA binding"/>
    <property type="evidence" value="ECO:0007669"/>
    <property type="project" value="TreeGrafter"/>
</dbReference>
<reference evidence="7" key="1">
    <citation type="journal article" date="2013" name="Genome Announc.">
        <title>Draft genome sequence of the ascomycete Phaeoacremonium aleophilum strain UCR-PA7, a causal agent of the esca disease complex in grapevines.</title>
        <authorList>
            <person name="Blanco-Ulate B."/>
            <person name="Rolshausen P."/>
            <person name="Cantu D."/>
        </authorList>
    </citation>
    <scope>NUCLEOTIDE SEQUENCE [LARGE SCALE GENOMIC DNA]</scope>
    <source>
        <strain evidence="7">UCR-PA7</strain>
    </source>
</reference>
<dbReference type="AlphaFoldDB" id="R8BKI0"/>
<keyword evidence="1 2" id="KW-0694">RNA-binding</keyword>
<keyword evidence="4" id="KW-0812">Transmembrane</keyword>
<dbReference type="SUPFAM" id="SSF54928">
    <property type="entry name" value="RNA-binding domain, RBD"/>
    <property type="match status" value="2"/>
</dbReference>
<name>R8BKI0_PHAM7</name>
<dbReference type="OrthoDB" id="1099063at2759"/>
<dbReference type="Pfam" id="PF00076">
    <property type="entry name" value="RRM_1"/>
    <property type="match status" value="2"/>
</dbReference>
<dbReference type="Proteomes" id="UP000014074">
    <property type="component" value="Unassembled WGS sequence"/>
</dbReference>
<protein>
    <submittedName>
        <fullName evidence="6">Putative pre-mrna splicing factor protein</fullName>
    </submittedName>
</protein>
<feature type="domain" description="RRM" evidence="5">
    <location>
        <begin position="134"/>
        <end position="201"/>
    </location>
</feature>
<dbReference type="InterPro" id="IPR012677">
    <property type="entry name" value="Nucleotide-bd_a/b_plait_sf"/>
</dbReference>
<dbReference type="PROSITE" id="PS50102">
    <property type="entry name" value="RRM"/>
    <property type="match status" value="2"/>
</dbReference>
<feature type="compositionally biased region" description="Basic and acidic residues" evidence="3">
    <location>
        <begin position="114"/>
        <end position="126"/>
    </location>
</feature>
<accession>R8BKI0</accession>
<evidence type="ECO:0000313" key="7">
    <source>
        <dbReference type="Proteomes" id="UP000014074"/>
    </source>
</evidence>